<evidence type="ECO:0000256" key="12">
    <source>
        <dbReference type="ARBA" id="ARBA00023251"/>
    </source>
</evidence>
<accession>A0ABW5LIY6</accession>
<keyword evidence="8" id="KW-0732">Signal</keyword>
<comment type="cofactor">
    <cofactor evidence="2">
        <name>Zn(2+)</name>
        <dbReference type="ChEBI" id="CHEBI:29105"/>
    </cofactor>
</comment>
<reference evidence="15" key="1">
    <citation type="journal article" date="2019" name="Int. J. Syst. Evol. Microbiol.">
        <title>The Global Catalogue of Microorganisms (GCM) 10K type strain sequencing project: providing services to taxonomists for standard genome sequencing and annotation.</title>
        <authorList>
            <consortium name="The Broad Institute Genomics Platform"/>
            <consortium name="The Broad Institute Genome Sequencing Center for Infectious Disease"/>
            <person name="Wu L."/>
            <person name="Ma J."/>
        </authorList>
    </citation>
    <scope>NUCLEOTIDE SEQUENCE [LARGE SCALE GENOMIC DNA]</scope>
    <source>
        <strain evidence="15">KCTC 52274</strain>
    </source>
</reference>
<dbReference type="InterPro" id="IPR001018">
    <property type="entry name" value="Beta-lactamase_class-B_CS"/>
</dbReference>
<proteinExistence type="inferred from homology"/>
<dbReference type="InterPro" id="IPR036866">
    <property type="entry name" value="RibonucZ/Hydroxyglut_hydro"/>
</dbReference>
<dbReference type="RefSeq" id="WP_378294614.1">
    <property type="nucleotide sequence ID" value="NZ_JBHULE010000022.1"/>
</dbReference>
<dbReference type="Gene3D" id="3.60.15.10">
    <property type="entry name" value="Ribonuclease Z/Hydroxyacylglutathione hydrolase-like"/>
    <property type="match status" value="1"/>
</dbReference>
<evidence type="ECO:0000256" key="5">
    <source>
        <dbReference type="ARBA" id="ARBA00011245"/>
    </source>
</evidence>
<keyword evidence="7" id="KW-0479">Metal-binding</keyword>
<evidence type="ECO:0000256" key="1">
    <source>
        <dbReference type="ARBA" id="ARBA00001526"/>
    </source>
</evidence>
<keyword evidence="9" id="KW-0574">Periplasm</keyword>
<dbReference type="Proteomes" id="UP001597319">
    <property type="component" value="Unassembled WGS sequence"/>
</dbReference>
<comment type="catalytic activity">
    <reaction evidence="1">
        <text>a beta-lactam + H2O = a substituted beta-amino acid</text>
        <dbReference type="Rhea" id="RHEA:20401"/>
        <dbReference type="ChEBI" id="CHEBI:15377"/>
        <dbReference type="ChEBI" id="CHEBI:35627"/>
        <dbReference type="ChEBI" id="CHEBI:140347"/>
        <dbReference type="EC" id="3.5.2.6"/>
    </reaction>
</comment>
<comment type="subunit">
    <text evidence="5">Monomer.</text>
</comment>
<dbReference type="SUPFAM" id="SSF56281">
    <property type="entry name" value="Metallo-hydrolase/oxidoreductase"/>
    <property type="match status" value="1"/>
</dbReference>
<evidence type="ECO:0000259" key="13">
    <source>
        <dbReference type="SMART" id="SM00849"/>
    </source>
</evidence>
<keyword evidence="10 14" id="KW-0378">Hydrolase</keyword>
<evidence type="ECO:0000256" key="6">
    <source>
        <dbReference type="ARBA" id="ARBA00012865"/>
    </source>
</evidence>
<evidence type="ECO:0000313" key="14">
    <source>
        <dbReference type="EMBL" id="MFD2564755.1"/>
    </source>
</evidence>
<evidence type="ECO:0000313" key="15">
    <source>
        <dbReference type="Proteomes" id="UP001597319"/>
    </source>
</evidence>
<organism evidence="14 15">
    <name type="scientific">Aquimarina rubra</name>
    <dbReference type="NCBI Taxonomy" id="1920033"/>
    <lineage>
        <taxon>Bacteria</taxon>
        <taxon>Pseudomonadati</taxon>
        <taxon>Bacteroidota</taxon>
        <taxon>Flavobacteriia</taxon>
        <taxon>Flavobacteriales</taxon>
        <taxon>Flavobacteriaceae</taxon>
        <taxon>Aquimarina</taxon>
    </lineage>
</organism>
<keyword evidence="11" id="KW-0862">Zinc</keyword>
<comment type="subcellular location">
    <subcellularLocation>
        <location evidence="3">Periplasm</location>
    </subcellularLocation>
</comment>
<dbReference type="InterPro" id="IPR058199">
    <property type="entry name" value="BlaB//VIM/IMP-1"/>
</dbReference>
<comment type="caution">
    <text evidence="14">The sequence shown here is derived from an EMBL/GenBank/DDBJ whole genome shotgun (WGS) entry which is preliminary data.</text>
</comment>
<keyword evidence="15" id="KW-1185">Reference proteome</keyword>
<comment type="similarity">
    <text evidence="4">Belongs to the metallo-beta-lactamase superfamily. Class-B beta-lactamase family.</text>
</comment>
<dbReference type="PROSITE" id="PS00744">
    <property type="entry name" value="BETA_LACTAMASE_B_2"/>
    <property type="match status" value="1"/>
</dbReference>
<evidence type="ECO:0000256" key="4">
    <source>
        <dbReference type="ARBA" id="ARBA00005250"/>
    </source>
</evidence>
<dbReference type="NCBIfam" id="NF033088">
    <property type="entry name" value="bla_subclass_B1"/>
    <property type="match status" value="1"/>
</dbReference>
<evidence type="ECO:0000256" key="10">
    <source>
        <dbReference type="ARBA" id="ARBA00022801"/>
    </source>
</evidence>
<dbReference type="SMART" id="SM00849">
    <property type="entry name" value="Lactamase_B"/>
    <property type="match status" value="1"/>
</dbReference>
<sequence>MKKVLLNISNVNLPNFVKNTIKLVIILVLASGLGFCKDTSVAENIHISEDLQLLKLNDHNYIHISYISLKNGAKFPCNGFIYINNNEAYVFDSPATEKATNELINWFRDERKTTIIGVVFNHFHDDCTKGIEIFKKNNILTIANNTTKNLMIQDGITEPDQVFDNALELKLDDKTIVNSFFGEAHTKDNIVTYFPKEKILFGGCMIKSLNAKKGNLTDANLSEWSNTVTNIKKAYPDLEIVIPGHGSYGDQSLLDYTISLFNTQN</sequence>
<evidence type="ECO:0000256" key="3">
    <source>
        <dbReference type="ARBA" id="ARBA00004418"/>
    </source>
</evidence>
<dbReference type="EC" id="3.5.2.6" evidence="6"/>
<name>A0ABW5LIY6_9FLAO</name>
<feature type="domain" description="Metallo-beta-lactamase" evidence="13">
    <location>
        <begin position="76"/>
        <end position="245"/>
    </location>
</feature>
<protein>
    <recommendedName>
        <fullName evidence="6">beta-lactamase</fullName>
        <ecNumber evidence="6">3.5.2.6</ecNumber>
    </recommendedName>
</protein>
<evidence type="ECO:0000256" key="9">
    <source>
        <dbReference type="ARBA" id="ARBA00022764"/>
    </source>
</evidence>
<evidence type="ECO:0000256" key="2">
    <source>
        <dbReference type="ARBA" id="ARBA00001947"/>
    </source>
</evidence>
<keyword evidence="12" id="KW-0046">Antibiotic resistance</keyword>
<evidence type="ECO:0000256" key="11">
    <source>
        <dbReference type="ARBA" id="ARBA00022833"/>
    </source>
</evidence>
<dbReference type="InterPro" id="IPR001279">
    <property type="entry name" value="Metallo-B-lactamas"/>
</dbReference>
<evidence type="ECO:0000256" key="8">
    <source>
        <dbReference type="ARBA" id="ARBA00022729"/>
    </source>
</evidence>
<evidence type="ECO:0000256" key="7">
    <source>
        <dbReference type="ARBA" id="ARBA00022723"/>
    </source>
</evidence>
<dbReference type="EMBL" id="JBHULE010000022">
    <property type="protein sequence ID" value="MFD2564755.1"/>
    <property type="molecule type" value="Genomic_DNA"/>
</dbReference>
<gene>
    <name evidence="14" type="primary">bla</name>
    <name evidence="14" type="ORF">ACFSR1_18900</name>
</gene>
<dbReference type="GO" id="GO:0008800">
    <property type="term" value="F:beta-lactamase activity"/>
    <property type="evidence" value="ECO:0007669"/>
    <property type="project" value="UniProtKB-EC"/>
</dbReference>